<feature type="region of interest" description="Disordered" evidence="1">
    <location>
        <begin position="1"/>
        <end position="81"/>
    </location>
</feature>
<name>A0A0N4YKK3_NIPBR</name>
<proteinExistence type="predicted"/>
<protein>
    <submittedName>
        <fullName evidence="4">Pilus assembly protein</fullName>
    </submittedName>
</protein>
<gene>
    <name evidence="2" type="ORF">NBR_LOCUS17580</name>
</gene>
<evidence type="ECO:0000256" key="1">
    <source>
        <dbReference type="SAM" id="MobiDB-lite"/>
    </source>
</evidence>
<organism evidence="4">
    <name type="scientific">Nippostrongylus brasiliensis</name>
    <name type="common">Rat hookworm</name>
    <dbReference type="NCBI Taxonomy" id="27835"/>
    <lineage>
        <taxon>Eukaryota</taxon>
        <taxon>Metazoa</taxon>
        <taxon>Ecdysozoa</taxon>
        <taxon>Nematoda</taxon>
        <taxon>Chromadorea</taxon>
        <taxon>Rhabditida</taxon>
        <taxon>Rhabditina</taxon>
        <taxon>Rhabditomorpha</taxon>
        <taxon>Strongyloidea</taxon>
        <taxon>Heligmosomidae</taxon>
        <taxon>Nippostrongylus</taxon>
    </lineage>
</organism>
<dbReference type="Proteomes" id="UP000271162">
    <property type="component" value="Unassembled WGS sequence"/>
</dbReference>
<sequence>MGRKKRQAKDLGGKNRQAQGTTGANPDTIRNAMGDAKPTVRTPPPNTERLESNDGPPSSAIRRSISSGREGHHRQNDFRSI</sequence>
<feature type="compositionally biased region" description="Basic and acidic residues" evidence="1">
    <location>
        <begin position="69"/>
        <end position="81"/>
    </location>
</feature>
<evidence type="ECO:0000313" key="2">
    <source>
        <dbReference type="EMBL" id="VDL81237.1"/>
    </source>
</evidence>
<reference evidence="2 3" key="2">
    <citation type="submission" date="2018-11" db="EMBL/GenBank/DDBJ databases">
        <authorList>
            <consortium name="Pathogen Informatics"/>
        </authorList>
    </citation>
    <scope>NUCLEOTIDE SEQUENCE [LARGE SCALE GENOMIC DNA]</scope>
</reference>
<dbReference type="AlphaFoldDB" id="A0A0N4YKK3"/>
<evidence type="ECO:0000313" key="4">
    <source>
        <dbReference type="WBParaSite" id="NBR_0001757901-mRNA-1"/>
    </source>
</evidence>
<evidence type="ECO:0000313" key="3">
    <source>
        <dbReference type="Proteomes" id="UP000271162"/>
    </source>
</evidence>
<feature type="compositionally biased region" description="Low complexity" evidence="1">
    <location>
        <begin position="55"/>
        <end position="68"/>
    </location>
</feature>
<feature type="compositionally biased region" description="Polar residues" evidence="1">
    <location>
        <begin position="16"/>
        <end position="25"/>
    </location>
</feature>
<keyword evidence="3" id="KW-1185">Reference proteome</keyword>
<dbReference type="EMBL" id="UYSL01022848">
    <property type="protein sequence ID" value="VDL81237.1"/>
    <property type="molecule type" value="Genomic_DNA"/>
</dbReference>
<dbReference type="WBParaSite" id="NBR_0001757901-mRNA-1">
    <property type="protein sequence ID" value="NBR_0001757901-mRNA-1"/>
    <property type="gene ID" value="NBR_0001757901"/>
</dbReference>
<accession>A0A0N4YKK3</accession>
<reference evidence="4" key="1">
    <citation type="submission" date="2017-02" db="UniProtKB">
        <authorList>
            <consortium name="WormBaseParasite"/>
        </authorList>
    </citation>
    <scope>IDENTIFICATION</scope>
</reference>